<dbReference type="SUPFAM" id="SSF55486">
    <property type="entry name" value="Metalloproteases ('zincins'), catalytic domain"/>
    <property type="match status" value="1"/>
</dbReference>
<dbReference type="Proteomes" id="UP000178448">
    <property type="component" value="Unassembled WGS sequence"/>
</dbReference>
<dbReference type="AlphaFoldDB" id="A0A1F5YNC0"/>
<evidence type="ECO:0000313" key="1">
    <source>
        <dbReference type="EMBL" id="OGG01392.1"/>
    </source>
</evidence>
<evidence type="ECO:0000313" key="2">
    <source>
        <dbReference type="Proteomes" id="UP000178448"/>
    </source>
</evidence>
<evidence type="ECO:0008006" key="3">
    <source>
        <dbReference type="Google" id="ProtNLM"/>
    </source>
</evidence>
<dbReference type="CDD" id="cd12952">
    <property type="entry name" value="MMP_ACEL2062"/>
    <property type="match status" value="1"/>
</dbReference>
<accession>A0A1F5YNC0</accession>
<proteinExistence type="predicted"/>
<gene>
    <name evidence="1" type="ORF">A2Z33_02520</name>
</gene>
<dbReference type="EMBL" id="MFJD01000016">
    <property type="protein sequence ID" value="OGG01392.1"/>
    <property type="molecule type" value="Genomic_DNA"/>
</dbReference>
<dbReference type="InterPro" id="IPR038555">
    <property type="entry name" value="Zincin_1_sf"/>
</dbReference>
<name>A0A1F5YNC0_9BACT</name>
<dbReference type="Gene3D" id="3.30.2010.20">
    <property type="match status" value="1"/>
</dbReference>
<reference evidence="1 2" key="1">
    <citation type="journal article" date="2016" name="Nat. Commun.">
        <title>Thousands of microbial genomes shed light on interconnected biogeochemical processes in an aquifer system.</title>
        <authorList>
            <person name="Anantharaman K."/>
            <person name="Brown C.T."/>
            <person name="Hug L.A."/>
            <person name="Sharon I."/>
            <person name="Castelle C.J."/>
            <person name="Probst A.J."/>
            <person name="Thomas B.C."/>
            <person name="Singh A."/>
            <person name="Wilkins M.J."/>
            <person name="Karaoz U."/>
            <person name="Brodie E.L."/>
            <person name="Williams K.H."/>
            <person name="Hubbard S.S."/>
            <person name="Banfield J.F."/>
        </authorList>
    </citation>
    <scope>NUCLEOTIDE SEQUENCE [LARGE SCALE GENOMIC DNA]</scope>
</reference>
<dbReference type="InterPro" id="IPR010428">
    <property type="entry name" value="Zincin_1"/>
</dbReference>
<protein>
    <recommendedName>
        <fullName evidence="3">Metallopeptidase family protein</fullName>
    </recommendedName>
</protein>
<organism evidence="1 2">
    <name type="scientific">Candidatus Gottesmanbacteria bacterium RBG_16_52_11</name>
    <dbReference type="NCBI Taxonomy" id="1798374"/>
    <lineage>
        <taxon>Bacteria</taxon>
        <taxon>Candidatus Gottesmaniibacteriota</taxon>
    </lineage>
</organism>
<sequence length="121" mass="13629">MDRATFESLVAEAVRGLPEEFSEKLDNVVVMVEDFPASEDLIELGIPDRSMLFGLYRGIPRSTRPRGYQGVTPDIISVYMLPVLSVCRTPEEVRAKVTDVVIHEIAHHFGISDEEIEQIKN</sequence>
<dbReference type="STRING" id="1798374.A2Z33_02520"/>
<dbReference type="Pfam" id="PF06262">
    <property type="entry name" value="Zincin_1"/>
    <property type="match status" value="1"/>
</dbReference>
<comment type="caution">
    <text evidence="1">The sequence shown here is derived from an EMBL/GenBank/DDBJ whole genome shotgun (WGS) entry which is preliminary data.</text>
</comment>